<evidence type="ECO:0000259" key="10">
    <source>
        <dbReference type="Pfam" id="PF05690"/>
    </source>
</evidence>
<protein>
    <recommendedName>
        <fullName evidence="3 8">Thiazole synthase</fullName>
        <ecNumber evidence="3 8">2.8.1.10</ecNumber>
    </recommendedName>
</protein>
<evidence type="ECO:0000313" key="12">
    <source>
        <dbReference type="Proteomes" id="UP001284601"/>
    </source>
</evidence>
<keyword evidence="4 8" id="KW-0808">Transferase</keyword>
<keyword evidence="5 8" id="KW-0784">Thiamine biosynthesis</keyword>
<dbReference type="PANTHER" id="PTHR34266:SF2">
    <property type="entry name" value="THIAZOLE SYNTHASE"/>
    <property type="match status" value="1"/>
</dbReference>
<feature type="region of interest" description="Disordered" evidence="9">
    <location>
        <begin position="259"/>
        <end position="281"/>
    </location>
</feature>
<dbReference type="InterPro" id="IPR033983">
    <property type="entry name" value="Thiazole_synthase_ThiG"/>
</dbReference>
<dbReference type="InterPro" id="IPR008867">
    <property type="entry name" value="ThiG"/>
</dbReference>
<feature type="binding site" evidence="8">
    <location>
        <begin position="204"/>
        <end position="205"/>
    </location>
    <ligand>
        <name>1-deoxy-D-xylulose 5-phosphate</name>
        <dbReference type="ChEBI" id="CHEBI:57792"/>
    </ligand>
</feature>
<evidence type="ECO:0000256" key="1">
    <source>
        <dbReference type="ARBA" id="ARBA00002834"/>
    </source>
</evidence>
<evidence type="ECO:0000256" key="4">
    <source>
        <dbReference type="ARBA" id="ARBA00022679"/>
    </source>
</evidence>
<evidence type="ECO:0000256" key="6">
    <source>
        <dbReference type="ARBA" id="ARBA00023270"/>
    </source>
</evidence>
<evidence type="ECO:0000256" key="9">
    <source>
        <dbReference type="SAM" id="MobiDB-lite"/>
    </source>
</evidence>
<keyword evidence="6 8" id="KW-0704">Schiff base</keyword>
<evidence type="ECO:0000256" key="8">
    <source>
        <dbReference type="HAMAP-Rule" id="MF_00443"/>
    </source>
</evidence>
<evidence type="ECO:0000313" key="11">
    <source>
        <dbReference type="EMBL" id="MDW5594443.1"/>
    </source>
</evidence>
<comment type="subcellular location">
    <subcellularLocation>
        <location evidence="8">Cytoplasm</location>
    </subcellularLocation>
</comment>
<gene>
    <name evidence="8" type="primary">thiG</name>
    <name evidence="11" type="ORF">R7226_08850</name>
</gene>
<comment type="similarity">
    <text evidence="8">Belongs to the ThiG family.</text>
</comment>
<dbReference type="PANTHER" id="PTHR34266">
    <property type="entry name" value="THIAZOLE SYNTHASE"/>
    <property type="match status" value="1"/>
</dbReference>
<comment type="pathway">
    <text evidence="2 8">Cofactor biosynthesis; thiamine diphosphate biosynthesis.</text>
</comment>
<comment type="catalytic activity">
    <reaction evidence="7 8">
        <text>[ThiS sulfur-carrier protein]-C-terminal-Gly-aminoethanethioate + 2-iminoacetate + 1-deoxy-D-xylulose 5-phosphate = [ThiS sulfur-carrier protein]-C-terminal Gly-Gly + 2-[(2R,5Z)-2-carboxy-4-methylthiazol-5(2H)-ylidene]ethyl phosphate + 2 H2O + H(+)</text>
        <dbReference type="Rhea" id="RHEA:26297"/>
        <dbReference type="Rhea" id="RHEA-COMP:12909"/>
        <dbReference type="Rhea" id="RHEA-COMP:19908"/>
        <dbReference type="ChEBI" id="CHEBI:15377"/>
        <dbReference type="ChEBI" id="CHEBI:15378"/>
        <dbReference type="ChEBI" id="CHEBI:57792"/>
        <dbReference type="ChEBI" id="CHEBI:62899"/>
        <dbReference type="ChEBI" id="CHEBI:77846"/>
        <dbReference type="ChEBI" id="CHEBI:90778"/>
        <dbReference type="ChEBI" id="CHEBI:232372"/>
        <dbReference type="EC" id="2.8.1.10"/>
    </reaction>
</comment>
<evidence type="ECO:0000256" key="5">
    <source>
        <dbReference type="ARBA" id="ARBA00022977"/>
    </source>
</evidence>
<accession>A0ABU4HMA4</accession>
<proteinExistence type="inferred from homology"/>
<dbReference type="CDD" id="cd04728">
    <property type="entry name" value="ThiG"/>
    <property type="match status" value="1"/>
</dbReference>
<name>A0ABU4HMA4_9ACTN</name>
<feature type="binding site" evidence="8">
    <location>
        <position position="178"/>
    </location>
    <ligand>
        <name>1-deoxy-D-xylulose 5-phosphate</name>
        <dbReference type="ChEBI" id="CHEBI:57792"/>
    </ligand>
</feature>
<dbReference type="HAMAP" id="MF_00443">
    <property type="entry name" value="ThiG"/>
    <property type="match status" value="1"/>
</dbReference>
<dbReference type="GO" id="GO:1990107">
    <property type="term" value="F:thiazole synthase activity"/>
    <property type="evidence" value="ECO:0007669"/>
    <property type="project" value="UniProtKB-EC"/>
</dbReference>
<organism evidence="11 12">
    <name type="scientific">Conexibacter stalactiti</name>
    <dbReference type="NCBI Taxonomy" id="1940611"/>
    <lineage>
        <taxon>Bacteria</taxon>
        <taxon>Bacillati</taxon>
        <taxon>Actinomycetota</taxon>
        <taxon>Thermoleophilia</taxon>
        <taxon>Solirubrobacterales</taxon>
        <taxon>Conexibacteraceae</taxon>
        <taxon>Conexibacter</taxon>
    </lineage>
</organism>
<dbReference type="InterPro" id="IPR013785">
    <property type="entry name" value="Aldolase_TIM"/>
</dbReference>
<comment type="function">
    <text evidence="1 8">Catalyzes the rearrangement of 1-deoxy-D-xylulose 5-phosphate (DXP) to produce the thiazole phosphate moiety of thiamine. Sulfur is provided by the thiocarboxylate moiety of the carrier protein ThiS. In vitro, sulfur can be provided by H(2)S.</text>
</comment>
<evidence type="ECO:0000256" key="7">
    <source>
        <dbReference type="ARBA" id="ARBA00049897"/>
    </source>
</evidence>
<feature type="binding site" evidence="8">
    <location>
        <begin position="226"/>
        <end position="227"/>
    </location>
    <ligand>
        <name>1-deoxy-D-xylulose 5-phosphate</name>
        <dbReference type="ChEBI" id="CHEBI:57792"/>
    </ligand>
</feature>
<dbReference type="EMBL" id="JAWSTH010000017">
    <property type="protein sequence ID" value="MDW5594443.1"/>
    <property type="molecule type" value="Genomic_DNA"/>
</dbReference>
<feature type="active site" description="Schiff-base intermediate with DXP" evidence="8">
    <location>
        <position position="117"/>
    </location>
</feature>
<sequence length="281" mass="28948">MSTVERAPTPVAASALDAAAAADPLTIAGRTFGSRLLLGTGGFQSLEAMAEAIRVSGSELVTVALRRVDPAARGSIMDVIAEAGVEVLPNTAGCYTARDAVTTAQLAREAFETNWVKLEVIGDDRTLLPDAIELVEAAEILVDDGFVVLPYTTDDPILARRLEDVGCAAIMPLGSPIGSGMGINNPYNVAIIRERTQLPVVLDAGVGTASDAALAMELGCDAVLCASAISRAHDPRAMSLAIRAAVEAGRLARSAGRIPRRLHAEASTPDAGIPHFGGGDG</sequence>
<dbReference type="EC" id="2.8.1.10" evidence="3 8"/>
<comment type="subunit">
    <text evidence="8">Homotetramer. Forms heterodimers with either ThiH or ThiS.</text>
</comment>
<dbReference type="Pfam" id="PF05690">
    <property type="entry name" value="ThiG"/>
    <property type="match status" value="1"/>
</dbReference>
<reference evidence="12" key="1">
    <citation type="submission" date="2023-07" db="EMBL/GenBank/DDBJ databases">
        <title>Conexibacter stalactiti sp. nov., isolated from stalactites in a lava cave and emended description of the genus Conexibacter.</title>
        <authorList>
            <person name="Lee S.D."/>
        </authorList>
    </citation>
    <scope>NUCLEOTIDE SEQUENCE [LARGE SCALE GENOMIC DNA]</scope>
    <source>
        <strain evidence="12">KCTC 39840</strain>
    </source>
</reference>
<dbReference type="Gene3D" id="3.20.20.70">
    <property type="entry name" value="Aldolase class I"/>
    <property type="match status" value="1"/>
</dbReference>
<evidence type="ECO:0000256" key="2">
    <source>
        <dbReference type="ARBA" id="ARBA00004948"/>
    </source>
</evidence>
<dbReference type="SUPFAM" id="SSF110399">
    <property type="entry name" value="ThiG-like"/>
    <property type="match status" value="1"/>
</dbReference>
<comment type="caution">
    <text evidence="11">The sequence shown here is derived from an EMBL/GenBank/DDBJ whole genome shotgun (WGS) entry which is preliminary data.</text>
</comment>
<dbReference type="Proteomes" id="UP001284601">
    <property type="component" value="Unassembled WGS sequence"/>
</dbReference>
<evidence type="ECO:0000256" key="3">
    <source>
        <dbReference type="ARBA" id="ARBA00011960"/>
    </source>
</evidence>
<keyword evidence="12" id="KW-1185">Reference proteome</keyword>
<dbReference type="RefSeq" id="WP_318596712.1">
    <property type="nucleotide sequence ID" value="NZ_JAWSTH010000017.1"/>
</dbReference>
<feature type="domain" description="Thiazole synthase ThiG" evidence="10">
    <location>
        <begin position="26"/>
        <end position="269"/>
    </location>
</feature>
<keyword evidence="8" id="KW-0963">Cytoplasm</keyword>